<dbReference type="NCBIfam" id="TIGR00836">
    <property type="entry name" value="amt"/>
    <property type="match status" value="1"/>
</dbReference>
<dbReference type="PROSITE" id="PS01219">
    <property type="entry name" value="AMMONIUM_TRANSP"/>
    <property type="match status" value="1"/>
</dbReference>
<dbReference type="PATRIC" id="fig|45070.6.peg.2302"/>
<keyword evidence="4 8" id="KW-0812">Transmembrane</keyword>
<organism evidence="10 11">
    <name type="scientific">Legionella nautarum</name>
    <dbReference type="NCBI Taxonomy" id="45070"/>
    <lineage>
        <taxon>Bacteria</taxon>
        <taxon>Pseudomonadati</taxon>
        <taxon>Pseudomonadota</taxon>
        <taxon>Gammaproteobacteria</taxon>
        <taxon>Legionellales</taxon>
        <taxon>Legionellaceae</taxon>
        <taxon>Legionella</taxon>
    </lineage>
</organism>
<dbReference type="InterPro" id="IPR018047">
    <property type="entry name" value="Ammonium_transpt_CS"/>
</dbReference>
<dbReference type="STRING" id="45070.Lnau_2179"/>
<proteinExistence type="inferred from homology"/>
<gene>
    <name evidence="10" type="primary">nrgA</name>
    <name evidence="10" type="ORF">Lnau_2179</name>
</gene>
<dbReference type="Gene3D" id="1.10.3430.10">
    <property type="entry name" value="Ammonium transporter AmtB like domains"/>
    <property type="match status" value="1"/>
</dbReference>
<comment type="caution">
    <text evidence="10">The sequence shown here is derived from an EMBL/GenBank/DDBJ whole genome shotgun (WGS) entry which is preliminary data.</text>
</comment>
<dbReference type="Proteomes" id="UP000054725">
    <property type="component" value="Unassembled WGS sequence"/>
</dbReference>
<feature type="transmembrane region" description="Helical" evidence="8">
    <location>
        <begin position="287"/>
        <end position="305"/>
    </location>
</feature>
<feature type="transmembrane region" description="Helical" evidence="8">
    <location>
        <begin position="93"/>
        <end position="116"/>
    </location>
</feature>
<comment type="subcellular location">
    <subcellularLocation>
        <location evidence="8">Cell membrane</location>
        <topology evidence="8">Multi-pass membrane protein</topology>
    </subcellularLocation>
    <subcellularLocation>
        <location evidence="1">Membrane</location>
        <topology evidence="1">Multi-pass membrane protein</topology>
    </subcellularLocation>
</comment>
<name>A0A0W0WNL8_9GAMM</name>
<feature type="transmembrane region" description="Helical" evidence="8">
    <location>
        <begin position="40"/>
        <end position="64"/>
    </location>
</feature>
<protein>
    <recommendedName>
        <fullName evidence="8">Ammonium transporter</fullName>
    </recommendedName>
</protein>
<evidence type="ECO:0000256" key="5">
    <source>
        <dbReference type="ARBA" id="ARBA00022989"/>
    </source>
</evidence>
<dbReference type="AlphaFoldDB" id="A0A0W0WNL8"/>
<dbReference type="GO" id="GO:0005886">
    <property type="term" value="C:plasma membrane"/>
    <property type="evidence" value="ECO:0007669"/>
    <property type="project" value="UniProtKB-SubCell"/>
</dbReference>
<keyword evidence="11" id="KW-1185">Reference proteome</keyword>
<feature type="transmembrane region" description="Helical" evidence="8">
    <location>
        <begin position="199"/>
        <end position="217"/>
    </location>
</feature>
<feature type="domain" description="Ammonium transporter AmtB-like" evidence="9">
    <location>
        <begin position="8"/>
        <end position="408"/>
    </location>
</feature>
<evidence type="ECO:0000256" key="3">
    <source>
        <dbReference type="ARBA" id="ARBA00022448"/>
    </source>
</evidence>
<dbReference type="SUPFAM" id="SSF111352">
    <property type="entry name" value="Ammonium transporter"/>
    <property type="match status" value="1"/>
</dbReference>
<dbReference type="InterPro" id="IPR024041">
    <property type="entry name" value="NH4_transpt_AmtB-like_dom"/>
</dbReference>
<keyword evidence="3 8" id="KW-0813">Transport</keyword>
<evidence type="ECO:0000256" key="6">
    <source>
        <dbReference type="ARBA" id="ARBA00023136"/>
    </source>
</evidence>
<evidence type="ECO:0000256" key="7">
    <source>
        <dbReference type="ARBA" id="ARBA00023177"/>
    </source>
</evidence>
<dbReference type="EMBL" id="LNYO01000022">
    <property type="protein sequence ID" value="KTD33702.1"/>
    <property type="molecule type" value="Genomic_DNA"/>
</dbReference>
<reference evidence="10 11" key="1">
    <citation type="submission" date="2015-11" db="EMBL/GenBank/DDBJ databases">
        <title>Genomic analysis of 38 Legionella species identifies large and diverse effector repertoires.</title>
        <authorList>
            <person name="Burstein D."/>
            <person name="Amaro F."/>
            <person name="Zusman T."/>
            <person name="Lifshitz Z."/>
            <person name="Cohen O."/>
            <person name="Gilbert J.A."/>
            <person name="Pupko T."/>
            <person name="Shuman H.A."/>
            <person name="Segal G."/>
        </authorList>
    </citation>
    <scope>NUCLEOTIDE SEQUENCE [LARGE SCALE GENOMIC DNA]</scope>
    <source>
        <strain evidence="10 11">ATCC 49506</strain>
    </source>
</reference>
<dbReference type="InterPro" id="IPR001905">
    <property type="entry name" value="Ammonium_transpt"/>
</dbReference>
<dbReference type="PANTHER" id="PTHR43029:SF10">
    <property type="entry name" value="AMMONIUM TRANSPORTER MEP2"/>
    <property type="match status" value="1"/>
</dbReference>
<keyword evidence="6 8" id="KW-0472">Membrane</keyword>
<evidence type="ECO:0000259" key="9">
    <source>
        <dbReference type="Pfam" id="PF00909"/>
    </source>
</evidence>
<feature type="transmembrane region" description="Helical" evidence="8">
    <location>
        <begin position="356"/>
        <end position="381"/>
    </location>
</feature>
<feature type="transmembrane region" description="Helical" evidence="8">
    <location>
        <begin position="149"/>
        <end position="178"/>
    </location>
</feature>
<feature type="transmembrane region" description="Helical" evidence="8">
    <location>
        <begin position="223"/>
        <end position="249"/>
    </location>
</feature>
<dbReference type="Pfam" id="PF00909">
    <property type="entry name" value="Ammonium_transp"/>
    <property type="match status" value="1"/>
</dbReference>
<keyword evidence="5 8" id="KW-1133">Transmembrane helix</keyword>
<comment type="similarity">
    <text evidence="2 8">Belongs to the ammonia transporter channel (TC 1.A.11.2) family.</text>
</comment>
<evidence type="ECO:0000256" key="1">
    <source>
        <dbReference type="ARBA" id="ARBA00004141"/>
    </source>
</evidence>
<evidence type="ECO:0000256" key="8">
    <source>
        <dbReference type="RuleBase" id="RU362002"/>
    </source>
</evidence>
<feature type="transmembrane region" description="Helical" evidence="8">
    <location>
        <begin position="6"/>
        <end position="28"/>
    </location>
</feature>
<feature type="transmembrane region" description="Helical" evidence="8">
    <location>
        <begin position="123"/>
        <end position="143"/>
    </location>
</feature>
<feature type="transmembrane region" description="Helical" evidence="8">
    <location>
        <begin position="317"/>
        <end position="336"/>
    </location>
</feature>
<dbReference type="RefSeq" id="WP_238585968.1">
    <property type="nucleotide sequence ID" value="NZ_CAAAIF010000007.1"/>
</dbReference>
<sequence length="409" mass="43474">MVNSGDTAWVLISTALVLLMTPGVAFFYSGLVSNRSAVNTISMCFICCAVIPILWVLIGFSLVFSPGNHFIGSFHWAGLTGLEKATHDTIPTYAFIAFQMMFAVIAPALIAGAIVGRAKFKPFVIFIALWSLFVYVPVAHWVWGPDGWIAALGAIDFAGGTVVHINAGFAALTAAIVLGPRLPAHKDSSDFLSGEVPHNIPFVILGASLLWFGWYGFNAGSALAANEIACLAFVTTTLAASASIFTWTLLNWIRGVPASAVGTATSAVVGLVSITPAAGYVTPMSSLLIGMIGAIICYFFVVHRLKILRKIDDTLDVFICHGIAGVTGALMTGILATKAVNKTGADGLIYGNFHLFLMQLVAVIAVIATSTIGAAVILYLLKRFMEIRPKPEEEQLGMDLIEHAESAYK</sequence>
<dbReference type="PANTHER" id="PTHR43029">
    <property type="entry name" value="AMMONIUM TRANSPORTER MEP2"/>
    <property type="match status" value="1"/>
</dbReference>
<keyword evidence="7 8" id="KW-0924">Ammonia transport</keyword>
<feature type="transmembrane region" description="Helical" evidence="8">
    <location>
        <begin position="261"/>
        <end position="281"/>
    </location>
</feature>
<evidence type="ECO:0000313" key="11">
    <source>
        <dbReference type="Proteomes" id="UP000054725"/>
    </source>
</evidence>
<dbReference type="GO" id="GO:0008519">
    <property type="term" value="F:ammonium channel activity"/>
    <property type="evidence" value="ECO:0007669"/>
    <property type="project" value="InterPro"/>
</dbReference>
<evidence type="ECO:0000256" key="4">
    <source>
        <dbReference type="ARBA" id="ARBA00022692"/>
    </source>
</evidence>
<accession>A0A0W0WNL8</accession>
<evidence type="ECO:0000256" key="2">
    <source>
        <dbReference type="ARBA" id="ARBA00005887"/>
    </source>
</evidence>
<dbReference type="InterPro" id="IPR029020">
    <property type="entry name" value="Ammonium/urea_transptr"/>
</dbReference>
<evidence type="ECO:0000313" key="10">
    <source>
        <dbReference type="EMBL" id="KTD33702.1"/>
    </source>
</evidence>